<dbReference type="GO" id="GO:0015031">
    <property type="term" value="P:protein transport"/>
    <property type="evidence" value="ECO:0007669"/>
    <property type="project" value="UniProtKB-KW"/>
</dbReference>
<dbReference type="InterPro" id="IPR045584">
    <property type="entry name" value="Pilin-like"/>
</dbReference>
<evidence type="ECO:0000259" key="12">
    <source>
        <dbReference type="Pfam" id="PF05658"/>
    </source>
</evidence>
<dbReference type="GO" id="GO:0009279">
    <property type="term" value="C:cell outer membrane"/>
    <property type="evidence" value="ECO:0007669"/>
    <property type="project" value="UniProtKB-SubCell"/>
</dbReference>
<evidence type="ECO:0000259" key="13">
    <source>
        <dbReference type="Pfam" id="PF05662"/>
    </source>
</evidence>
<keyword evidence="7" id="KW-0732">Signal</keyword>
<evidence type="ECO:0000256" key="6">
    <source>
        <dbReference type="ARBA" id="ARBA00022692"/>
    </source>
</evidence>
<keyword evidence="5" id="KW-1134">Transmembrane beta strand</keyword>
<evidence type="ECO:0000256" key="8">
    <source>
        <dbReference type="ARBA" id="ARBA00022927"/>
    </source>
</evidence>
<evidence type="ECO:0000313" key="15">
    <source>
        <dbReference type="Proteomes" id="UP000462362"/>
    </source>
</evidence>
<keyword evidence="6" id="KW-0812">Transmembrane</keyword>
<dbReference type="Gene3D" id="3.30.1300.30">
    <property type="entry name" value="GSPII I/J protein-like"/>
    <property type="match status" value="1"/>
</dbReference>
<dbReference type="AlphaFoldDB" id="A0A6I3S6Q8"/>
<dbReference type="RefSeq" id="WP_155165339.1">
    <property type="nucleotide sequence ID" value="NZ_WNBY01000010.1"/>
</dbReference>
<name>A0A6I3S6Q8_9BURK</name>
<evidence type="ECO:0000256" key="9">
    <source>
        <dbReference type="ARBA" id="ARBA00023136"/>
    </source>
</evidence>
<feature type="domain" description="Trimeric autotransporter adhesin YadA-like C-terminal membrane anchor" evidence="11">
    <location>
        <begin position="726"/>
        <end position="786"/>
    </location>
</feature>
<evidence type="ECO:0000256" key="7">
    <source>
        <dbReference type="ARBA" id="ARBA00022729"/>
    </source>
</evidence>
<evidence type="ECO:0000256" key="4">
    <source>
        <dbReference type="ARBA" id="ARBA00022448"/>
    </source>
</evidence>
<evidence type="ECO:0000313" key="14">
    <source>
        <dbReference type="EMBL" id="MTU43553.1"/>
    </source>
</evidence>
<proteinExistence type="inferred from homology"/>
<comment type="caution">
    <text evidence="14">The sequence shown here is derived from an EMBL/GenBank/DDBJ whole genome shotgun (WGS) entry which is preliminary data.</text>
</comment>
<evidence type="ECO:0000259" key="11">
    <source>
        <dbReference type="Pfam" id="PF03895"/>
    </source>
</evidence>
<evidence type="ECO:0000256" key="1">
    <source>
        <dbReference type="ARBA" id="ARBA00004241"/>
    </source>
</evidence>
<dbReference type="EMBL" id="WNCL01000021">
    <property type="protein sequence ID" value="MTU43553.1"/>
    <property type="molecule type" value="Genomic_DNA"/>
</dbReference>
<protein>
    <recommendedName>
        <fullName evidence="16">Adhesin</fullName>
    </recommendedName>
</protein>
<evidence type="ECO:0008006" key="16">
    <source>
        <dbReference type="Google" id="ProtNLM"/>
    </source>
</evidence>
<dbReference type="Pfam" id="PF05658">
    <property type="entry name" value="YadA_head"/>
    <property type="match status" value="3"/>
</dbReference>
<organism evidence="14 15">
    <name type="scientific">Parasutterella excrementihominis</name>
    <dbReference type="NCBI Taxonomy" id="487175"/>
    <lineage>
        <taxon>Bacteria</taxon>
        <taxon>Pseudomonadati</taxon>
        <taxon>Pseudomonadota</taxon>
        <taxon>Betaproteobacteria</taxon>
        <taxon>Burkholderiales</taxon>
        <taxon>Sutterellaceae</taxon>
        <taxon>Parasutterella</taxon>
    </lineage>
</organism>
<dbReference type="Proteomes" id="UP000462362">
    <property type="component" value="Unassembled WGS sequence"/>
</dbReference>
<dbReference type="Pfam" id="PF03895">
    <property type="entry name" value="YadA_anchor"/>
    <property type="match status" value="1"/>
</dbReference>
<comment type="similarity">
    <text evidence="3">Belongs to the autotransporter-2 (AT-2) (TC 1.B.40) family.</text>
</comment>
<dbReference type="Pfam" id="PF05662">
    <property type="entry name" value="YadA_stalk"/>
    <property type="match status" value="2"/>
</dbReference>
<dbReference type="InterPro" id="IPR008640">
    <property type="entry name" value="Adhesin_Head_dom"/>
</dbReference>
<keyword evidence="8" id="KW-0653">Protein transport</keyword>
<feature type="domain" description="Trimeric autotransporter adhesin YadA-like head" evidence="12">
    <location>
        <begin position="36"/>
        <end position="56"/>
    </location>
</feature>
<dbReference type="InterPro" id="IPR008635">
    <property type="entry name" value="Coiled_stalk_dom"/>
</dbReference>
<feature type="domain" description="Trimeric autotransporter adhesin YadA-like head" evidence="12">
    <location>
        <begin position="63"/>
        <end position="84"/>
    </location>
</feature>
<accession>A0A6I3S6Q8</accession>
<evidence type="ECO:0000256" key="3">
    <source>
        <dbReference type="ARBA" id="ARBA00005848"/>
    </source>
</evidence>
<reference evidence="14 15" key="1">
    <citation type="journal article" date="2019" name="Nat. Med.">
        <title>A library of human gut bacterial isolates paired with longitudinal multiomics data enables mechanistic microbiome research.</title>
        <authorList>
            <person name="Poyet M."/>
            <person name="Groussin M."/>
            <person name="Gibbons S.M."/>
            <person name="Avila-Pacheco J."/>
            <person name="Jiang X."/>
            <person name="Kearney S.M."/>
            <person name="Perrotta A.R."/>
            <person name="Berdy B."/>
            <person name="Zhao S."/>
            <person name="Lieberman T.D."/>
            <person name="Swanson P.K."/>
            <person name="Smith M."/>
            <person name="Roesemann S."/>
            <person name="Alexander J.E."/>
            <person name="Rich S.A."/>
            <person name="Livny J."/>
            <person name="Vlamakis H."/>
            <person name="Clish C."/>
            <person name="Bullock K."/>
            <person name="Deik A."/>
            <person name="Scott J."/>
            <person name="Pierce K.A."/>
            <person name="Xavier R.J."/>
            <person name="Alm E.J."/>
        </authorList>
    </citation>
    <scope>NUCLEOTIDE SEQUENCE [LARGE SCALE GENOMIC DNA]</scope>
    <source>
        <strain evidence="14 15">BIOML-A2</strain>
    </source>
</reference>
<keyword evidence="4" id="KW-0813">Transport</keyword>
<evidence type="ECO:0000256" key="2">
    <source>
        <dbReference type="ARBA" id="ARBA00004442"/>
    </source>
</evidence>
<gene>
    <name evidence="14" type="ORF">GMD42_07930</name>
</gene>
<dbReference type="InterPro" id="IPR011049">
    <property type="entry name" value="Serralysin-like_metalloprot_C"/>
</dbReference>
<sequence>MNRLKPTLLAMACSTALIGQVYAGVPADSTGTGWASVAIGEEATADGDGAISIGYGTSGVAQGVSIGNAAQTTGEYGVALGMKAIASAGYSVALGQGSTANRDAGSYGTASEAVSFGKVDKTGQVWTSTLGAVSIGSDTDSRQITGVAAGSQDNDAVNVAQLKSLQQSSVFGSGASIQIPEDITNNVQARNANRASVLGDNAKVQVDNSVAIGANSVASMVGRTATVQFKPDGASDKAWEAEGLVSFGGSYESEAGATVNFNRQLTGVAAGSEDNDAVNVAQLKAVKAYGDDTYATQASLGDYLTTADASATYATQESLGNYLTTEAADKTYATQASLGDYLTTADASATYATQDSLGSYLTTEAAGNIYATQTTFSALDEKVSGLETTLNSMSGEAWDKVQETVTKLEDLEKGGLLNISASNAPQSSSKETATGQTMPKIQTVNSEAAEGQPEGNNASLGIGGKLNFVGDSNILASIGGDNDGNVTVKFDMAQDANLNSLTANSVTTETLRATKITAQDMELSGKLTVSEIVATTAIQAPAIQFTDGAALTYSKDSGRLTYTAPAVEGDGTKAVGETFSVATTKDGISFGADEGSSVLVNLEDQKVDIKGGDQYVTTSIVANADGGATVQIKMTDEFKSALGNGSFENGITIGAKDGYGEIRVQQGNVDMGGNRIQNVGNPIAAGDAVNKQYVDSTARSLRNKINDVDRDLRAGVAMAMAVGNLPQAYMPGKSIVGMSAGTYHGQGGFALGLSHATDNRQWVFKGAASVDTRGNFGGTLSAGYQF</sequence>
<comment type="subcellular location">
    <subcellularLocation>
        <location evidence="2">Cell outer membrane</location>
    </subcellularLocation>
    <subcellularLocation>
        <location evidence="1">Cell surface</location>
    </subcellularLocation>
</comment>
<feature type="domain" description="Trimeric autotransporter adhesin YadA-like stalk" evidence="13">
    <location>
        <begin position="264"/>
        <end position="287"/>
    </location>
</feature>
<dbReference type="SUPFAM" id="SSF101967">
    <property type="entry name" value="Adhesin YadA, collagen-binding domain"/>
    <property type="match status" value="2"/>
</dbReference>
<dbReference type="InterPro" id="IPR005594">
    <property type="entry name" value="YadA_C"/>
</dbReference>
<keyword evidence="10" id="KW-0998">Cell outer membrane</keyword>
<evidence type="ECO:0000256" key="10">
    <source>
        <dbReference type="ARBA" id="ARBA00023237"/>
    </source>
</evidence>
<keyword evidence="9" id="KW-0472">Membrane</keyword>
<dbReference type="SUPFAM" id="SSF54523">
    <property type="entry name" value="Pili subunits"/>
    <property type="match status" value="1"/>
</dbReference>
<feature type="domain" description="Trimeric autotransporter adhesin YadA-like head" evidence="12">
    <location>
        <begin position="194"/>
        <end position="216"/>
    </location>
</feature>
<dbReference type="GO" id="GO:0009986">
    <property type="term" value="C:cell surface"/>
    <property type="evidence" value="ECO:0007669"/>
    <property type="project" value="UniProtKB-SubCell"/>
</dbReference>
<dbReference type="Gene3D" id="2.150.10.10">
    <property type="entry name" value="Serralysin-like metalloprotease, C-terminal"/>
    <property type="match status" value="2"/>
</dbReference>
<feature type="domain" description="Trimeric autotransporter adhesin YadA-like stalk" evidence="13">
    <location>
        <begin position="143"/>
        <end position="170"/>
    </location>
</feature>
<evidence type="ECO:0000256" key="5">
    <source>
        <dbReference type="ARBA" id="ARBA00022452"/>
    </source>
</evidence>